<dbReference type="Gene3D" id="3.30.565.10">
    <property type="entry name" value="Histidine kinase-like ATPase, C-terminal domain"/>
    <property type="match status" value="1"/>
</dbReference>
<keyword evidence="7" id="KW-1133">Transmembrane helix</keyword>
<dbReference type="Pfam" id="PF00512">
    <property type="entry name" value="HisKA"/>
    <property type="match status" value="1"/>
</dbReference>
<dbReference type="InterPro" id="IPR003661">
    <property type="entry name" value="HisK_dim/P_dom"/>
</dbReference>
<feature type="transmembrane region" description="Helical" evidence="7">
    <location>
        <begin position="269"/>
        <end position="292"/>
    </location>
</feature>
<keyword evidence="6" id="KW-0902">Two-component regulatory system</keyword>
<dbReference type="SMART" id="SM00387">
    <property type="entry name" value="HATPase_c"/>
    <property type="match status" value="1"/>
</dbReference>
<dbReference type="InterPro" id="IPR005467">
    <property type="entry name" value="His_kinase_dom"/>
</dbReference>
<comment type="caution">
    <text evidence="9">The sequence shown here is derived from an EMBL/GenBank/DDBJ whole genome shotgun (WGS) entry which is preliminary data.</text>
</comment>
<dbReference type="Gene3D" id="1.10.287.130">
    <property type="match status" value="1"/>
</dbReference>
<evidence type="ECO:0000256" key="3">
    <source>
        <dbReference type="ARBA" id="ARBA00022553"/>
    </source>
</evidence>
<evidence type="ECO:0000256" key="7">
    <source>
        <dbReference type="SAM" id="Phobius"/>
    </source>
</evidence>
<dbReference type="EMBL" id="QLLQ01000009">
    <property type="protein sequence ID" value="RAJ22552.1"/>
    <property type="molecule type" value="Genomic_DNA"/>
</dbReference>
<sequence length="524" mass="59789">MTAKNYLWILYAITATIFITIGVQVYWNYTNYQLNRQRVSNEIQLSLDNALEEYYAEIAKSDFLTIIKPDKTTDVGSDISEEISKLSNVFTKANKLKSIAISSINFERSANHDVDSVLLSVKEELNKTLLSDNKKTLDSIIGFSQLTTKDSGIHIEKGKQLKAVQVLKGKKAFDSLKVLKSLNTIMISMDRDTLEYSQVDSLLKIQFKQKNISPSYRIKHFKKDTLYYTLNPELKGDDLMSVTSKSTYLKAKERIFLEFENPLQEALKLSFNGIFISMILTLAIIFCLYYLLQIIKQQKQLAEVKNDLISNITHEFRTPISTIGVALESLKNFNALDDKVKTQNYLNISNDQLAKLNVMVEKLLETATLDSENLELNKERTNISELIKLLVEKHNLHKNQKPIQFLSTKEFIEAIVDAFHIENAINNIIDNAIKYGGEKIVINLEQNSFATTISVSDTGSSLKKISKEKIFEKFYRVPKGNTHDVKGFGIGLYYTKKIIEKHGGIIHLNLDDKLTTFKICFPNE</sequence>
<dbReference type="CDD" id="cd00082">
    <property type="entry name" value="HisKA"/>
    <property type="match status" value="1"/>
</dbReference>
<evidence type="ECO:0000256" key="6">
    <source>
        <dbReference type="ARBA" id="ARBA00023012"/>
    </source>
</evidence>
<dbReference type="AlphaFoldDB" id="A0A1A7QSX1"/>
<reference evidence="9 10" key="1">
    <citation type="submission" date="2018-06" db="EMBL/GenBank/DDBJ databases">
        <title>Genomic Encyclopedia of Archaeal and Bacterial Type Strains, Phase II (KMG-II): from individual species to whole genera.</title>
        <authorList>
            <person name="Goeker M."/>
        </authorList>
    </citation>
    <scope>NUCLEOTIDE SEQUENCE [LARGE SCALE GENOMIC DNA]</scope>
    <source>
        <strain evidence="9 10">DSM 12408</strain>
    </source>
</reference>
<dbReference type="GO" id="GO:0005886">
    <property type="term" value="C:plasma membrane"/>
    <property type="evidence" value="ECO:0007669"/>
    <property type="project" value="TreeGrafter"/>
</dbReference>
<dbReference type="PROSITE" id="PS50109">
    <property type="entry name" value="HIS_KIN"/>
    <property type="match status" value="1"/>
</dbReference>
<keyword evidence="4" id="KW-0808">Transferase</keyword>
<dbReference type="SUPFAM" id="SSF47384">
    <property type="entry name" value="Homodimeric domain of signal transducing histidine kinase"/>
    <property type="match status" value="1"/>
</dbReference>
<organism evidence="9 10">
    <name type="scientific">Gelidibacter algens</name>
    <dbReference type="NCBI Taxonomy" id="49280"/>
    <lineage>
        <taxon>Bacteria</taxon>
        <taxon>Pseudomonadati</taxon>
        <taxon>Bacteroidota</taxon>
        <taxon>Flavobacteriia</taxon>
        <taxon>Flavobacteriales</taxon>
        <taxon>Flavobacteriaceae</taxon>
        <taxon>Gelidibacter</taxon>
    </lineage>
</organism>
<protein>
    <recommendedName>
        <fullName evidence="2">histidine kinase</fullName>
        <ecNumber evidence="2">2.7.13.3</ecNumber>
    </recommendedName>
</protein>
<dbReference type="STRING" id="49280.A9996_17000"/>
<dbReference type="PANTHER" id="PTHR45453">
    <property type="entry name" value="PHOSPHATE REGULON SENSOR PROTEIN PHOR"/>
    <property type="match status" value="1"/>
</dbReference>
<evidence type="ECO:0000256" key="4">
    <source>
        <dbReference type="ARBA" id="ARBA00022679"/>
    </source>
</evidence>
<dbReference type="InterPro" id="IPR036097">
    <property type="entry name" value="HisK_dim/P_sf"/>
</dbReference>
<dbReference type="EC" id="2.7.13.3" evidence="2"/>
<keyword evidence="3" id="KW-0597">Phosphoprotein</keyword>
<dbReference type="OrthoDB" id="1933776at2"/>
<dbReference type="InterPro" id="IPR036890">
    <property type="entry name" value="HATPase_C_sf"/>
</dbReference>
<dbReference type="PANTHER" id="PTHR45453:SF1">
    <property type="entry name" value="PHOSPHATE REGULON SENSOR PROTEIN PHOR"/>
    <property type="match status" value="1"/>
</dbReference>
<dbReference type="Proteomes" id="UP000248987">
    <property type="component" value="Unassembled WGS sequence"/>
</dbReference>
<keyword evidence="7" id="KW-0472">Membrane</keyword>
<accession>A0A1A7QSX1</accession>
<feature type="transmembrane region" description="Helical" evidence="7">
    <location>
        <begin position="6"/>
        <end position="29"/>
    </location>
</feature>
<comment type="catalytic activity">
    <reaction evidence="1">
        <text>ATP + protein L-histidine = ADP + protein N-phospho-L-histidine.</text>
        <dbReference type="EC" id="2.7.13.3"/>
    </reaction>
</comment>
<dbReference type="GO" id="GO:0016036">
    <property type="term" value="P:cellular response to phosphate starvation"/>
    <property type="evidence" value="ECO:0007669"/>
    <property type="project" value="TreeGrafter"/>
</dbReference>
<dbReference type="GO" id="GO:0004721">
    <property type="term" value="F:phosphoprotein phosphatase activity"/>
    <property type="evidence" value="ECO:0007669"/>
    <property type="project" value="TreeGrafter"/>
</dbReference>
<keyword evidence="7" id="KW-0812">Transmembrane</keyword>
<dbReference type="SUPFAM" id="SSF55874">
    <property type="entry name" value="ATPase domain of HSP90 chaperone/DNA topoisomerase II/histidine kinase"/>
    <property type="match status" value="1"/>
</dbReference>
<dbReference type="InterPro" id="IPR004358">
    <property type="entry name" value="Sig_transdc_His_kin-like_C"/>
</dbReference>
<dbReference type="InterPro" id="IPR050351">
    <property type="entry name" value="BphY/WalK/GraS-like"/>
</dbReference>
<keyword evidence="5 9" id="KW-0418">Kinase</keyword>
<dbReference type="RefSeq" id="WP_066437981.1">
    <property type="nucleotide sequence ID" value="NZ_QLLQ01000009.1"/>
</dbReference>
<dbReference type="CDD" id="cd00075">
    <property type="entry name" value="HATPase"/>
    <property type="match status" value="1"/>
</dbReference>
<dbReference type="Pfam" id="PF02518">
    <property type="entry name" value="HATPase_c"/>
    <property type="match status" value="1"/>
</dbReference>
<dbReference type="SMART" id="SM00388">
    <property type="entry name" value="HisKA"/>
    <property type="match status" value="1"/>
</dbReference>
<keyword evidence="10" id="KW-1185">Reference proteome</keyword>
<feature type="domain" description="Histidine kinase" evidence="8">
    <location>
        <begin position="311"/>
        <end position="524"/>
    </location>
</feature>
<dbReference type="GO" id="GO:0000155">
    <property type="term" value="F:phosphorelay sensor kinase activity"/>
    <property type="evidence" value="ECO:0007669"/>
    <property type="project" value="InterPro"/>
</dbReference>
<evidence type="ECO:0000313" key="9">
    <source>
        <dbReference type="EMBL" id="RAJ22552.1"/>
    </source>
</evidence>
<evidence type="ECO:0000256" key="2">
    <source>
        <dbReference type="ARBA" id="ARBA00012438"/>
    </source>
</evidence>
<dbReference type="InterPro" id="IPR003594">
    <property type="entry name" value="HATPase_dom"/>
</dbReference>
<evidence type="ECO:0000256" key="1">
    <source>
        <dbReference type="ARBA" id="ARBA00000085"/>
    </source>
</evidence>
<evidence type="ECO:0000256" key="5">
    <source>
        <dbReference type="ARBA" id="ARBA00022777"/>
    </source>
</evidence>
<evidence type="ECO:0000259" key="8">
    <source>
        <dbReference type="PROSITE" id="PS50109"/>
    </source>
</evidence>
<gene>
    <name evidence="9" type="ORF">LX77_02501</name>
</gene>
<name>A0A1A7QSX1_9FLAO</name>
<dbReference type="PRINTS" id="PR00344">
    <property type="entry name" value="BCTRLSENSOR"/>
</dbReference>
<evidence type="ECO:0000313" key="10">
    <source>
        <dbReference type="Proteomes" id="UP000248987"/>
    </source>
</evidence>
<proteinExistence type="predicted"/>